<name>C4JEN3_UNCRE</name>
<proteinExistence type="predicted"/>
<organism evidence="1 2">
    <name type="scientific">Uncinocarpus reesii (strain UAMH 1704)</name>
    <dbReference type="NCBI Taxonomy" id="336963"/>
    <lineage>
        <taxon>Eukaryota</taxon>
        <taxon>Fungi</taxon>
        <taxon>Dikarya</taxon>
        <taxon>Ascomycota</taxon>
        <taxon>Pezizomycotina</taxon>
        <taxon>Eurotiomycetes</taxon>
        <taxon>Eurotiomycetidae</taxon>
        <taxon>Onygenales</taxon>
        <taxon>Onygenaceae</taxon>
        <taxon>Uncinocarpus</taxon>
    </lineage>
</organism>
<protein>
    <submittedName>
        <fullName evidence="1">Uncharacterized protein</fullName>
    </submittedName>
</protein>
<dbReference type="RefSeq" id="XP_002542677.1">
    <property type="nucleotide sequence ID" value="XM_002542631.1"/>
</dbReference>
<reference evidence="2" key="1">
    <citation type="journal article" date="2009" name="Genome Res.">
        <title>Comparative genomic analyses of the human fungal pathogens Coccidioides and their relatives.</title>
        <authorList>
            <person name="Sharpton T.J."/>
            <person name="Stajich J.E."/>
            <person name="Rounsley S.D."/>
            <person name="Gardner M.J."/>
            <person name="Wortman J.R."/>
            <person name="Jordar V.S."/>
            <person name="Maiti R."/>
            <person name="Kodira C.D."/>
            <person name="Neafsey D.E."/>
            <person name="Zeng Q."/>
            <person name="Hung C.-Y."/>
            <person name="McMahan C."/>
            <person name="Muszewska A."/>
            <person name="Grynberg M."/>
            <person name="Mandel M.A."/>
            <person name="Kellner E.M."/>
            <person name="Barker B.M."/>
            <person name="Galgiani J.N."/>
            <person name="Orbach M.J."/>
            <person name="Kirkland T.N."/>
            <person name="Cole G.T."/>
            <person name="Henn M.R."/>
            <person name="Birren B.W."/>
            <person name="Taylor J.W."/>
        </authorList>
    </citation>
    <scope>NUCLEOTIDE SEQUENCE [LARGE SCALE GENOMIC DNA]</scope>
    <source>
        <strain evidence="2">UAMH 1704</strain>
    </source>
</reference>
<dbReference type="VEuPathDB" id="FungiDB:UREG_02193"/>
<dbReference type="HOGENOM" id="CLU_098700_0_0_1"/>
<dbReference type="eggNOG" id="ENOG502S68U">
    <property type="taxonomic scope" value="Eukaryota"/>
</dbReference>
<evidence type="ECO:0000313" key="2">
    <source>
        <dbReference type="Proteomes" id="UP000002058"/>
    </source>
</evidence>
<gene>
    <name evidence="1" type="ORF">UREG_02193</name>
</gene>
<dbReference type="OrthoDB" id="5419802at2759"/>
<accession>C4JEN3</accession>
<dbReference type="Proteomes" id="UP000002058">
    <property type="component" value="Unassembled WGS sequence"/>
</dbReference>
<dbReference type="AlphaFoldDB" id="C4JEN3"/>
<dbReference type="OMA" id="ARTYHTW"/>
<dbReference type="GeneID" id="8440873"/>
<dbReference type="EMBL" id="CH476615">
    <property type="protein sequence ID" value="EEP77344.1"/>
    <property type="molecule type" value="Genomic_DNA"/>
</dbReference>
<keyword evidence="2" id="KW-1185">Reference proteome</keyword>
<sequence>MPPPNNSQPQVAVRDATHAVGAALRQTKYAVIGGAACMLLGSPRITQVDFVVPTGRMGAARQELRNAGVFTIQSGTLHTYYQGVAIEILEPPALFKERYDAETPTMEVEHVRILKPALILNAKCRSILGRASEGKKGTDAEDILFLLQWFVDNPQHPKPTAAEVPNATKEFHDWFTAIYCPSPKDKALWPQAGFKISTGK</sequence>
<dbReference type="KEGG" id="ure:UREG_02193"/>
<dbReference type="InParanoid" id="C4JEN3"/>
<evidence type="ECO:0000313" key="1">
    <source>
        <dbReference type="EMBL" id="EEP77344.1"/>
    </source>
</evidence>